<gene>
    <name evidence="2" type="ORF">DXB37_01730</name>
    <name evidence="1" type="ORF">ERS852462_00169</name>
</gene>
<keyword evidence="1" id="KW-0449">Lipoprotein</keyword>
<sequence>MKRINVVVVLFLMLGWSGCRENSGTVDIVTVDISQNYPKKELVLQDFMDVEYIPLETNDEFITQGDVMAIDNKYIVVKNWNNDGDIFLFDRKTGKGVRKWNRRGQGAEEYTFINGIVLDEGKNELYVNSTPSKKILVYDLFGNFKRSLNYVQGAEFMDVFNYDENSLICYDMSVYYNEGKLKEKPFYHMIISKKDGSVVKGIPVPFDIVKAPFVQKGDGIAVASVRPIIPYKGDWLLVETSTDTVYNYVSKENKLCPFLVKTPSENPEILLTIGAVTERYYFMQTIQKVFDFDKRSGFPTIGVVYDKLENAVFDAIVRNGDFAKLQGVDLVSHPMNNDEIAAFQTLAANQLVETYENNELKGRAKEIAAGLNEESNPVVLLYKYKSVD</sequence>
<dbReference type="Proteomes" id="UP000095614">
    <property type="component" value="Unassembled WGS sequence"/>
</dbReference>
<dbReference type="OrthoDB" id="819585at2"/>
<evidence type="ECO:0000313" key="1">
    <source>
        <dbReference type="EMBL" id="CUO35945.1"/>
    </source>
</evidence>
<dbReference type="Pfam" id="PF17170">
    <property type="entry name" value="DUF5128"/>
    <property type="match status" value="1"/>
</dbReference>
<dbReference type="EMBL" id="QSVA01000001">
    <property type="protein sequence ID" value="RGN97601.1"/>
    <property type="molecule type" value="Genomic_DNA"/>
</dbReference>
<evidence type="ECO:0000313" key="4">
    <source>
        <dbReference type="Proteomes" id="UP000260759"/>
    </source>
</evidence>
<dbReference type="EMBL" id="CZAF01000001">
    <property type="protein sequence ID" value="CUO35945.1"/>
    <property type="molecule type" value="Genomic_DNA"/>
</dbReference>
<dbReference type="Proteomes" id="UP000260759">
    <property type="component" value="Unassembled WGS sequence"/>
</dbReference>
<reference evidence="2 4" key="2">
    <citation type="submission" date="2018-08" db="EMBL/GenBank/DDBJ databases">
        <title>A genome reference for cultivated species of the human gut microbiota.</title>
        <authorList>
            <person name="Zou Y."/>
            <person name="Xue W."/>
            <person name="Luo G."/>
        </authorList>
    </citation>
    <scope>NUCLEOTIDE SEQUENCE [LARGE SCALE GENOMIC DNA]</scope>
    <source>
        <strain evidence="2 4">OM03-4</strain>
    </source>
</reference>
<dbReference type="SUPFAM" id="SSF63825">
    <property type="entry name" value="YWTD domain"/>
    <property type="match status" value="1"/>
</dbReference>
<reference evidence="1 3" key="1">
    <citation type="submission" date="2015-09" db="EMBL/GenBank/DDBJ databases">
        <authorList>
            <consortium name="Pathogen Informatics"/>
        </authorList>
    </citation>
    <scope>NUCLEOTIDE SEQUENCE [LARGE SCALE GENOMIC DNA]</scope>
    <source>
        <strain evidence="1 3">2789STDY5834847</strain>
    </source>
</reference>
<dbReference type="RefSeq" id="WP_057097210.1">
    <property type="nucleotide sequence ID" value="NZ_CZAF01000001.1"/>
</dbReference>
<dbReference type="InterPro" id="IPR011042">
    <property type="entry name" value="6-blade_b-propeller_TolB-like"/>
</dbReference>
<organism evidence="1 3">
    <name type="scientific">Bacteroides uniformis</name>
    <dbReference type="NCBI Taxonomy" id="820"/>
    <lineage>
        <taxon>Bacteria</taxon>
        <taxon>Pseudomonadati</taxon>
        <taxon>Bacteroidota</taxon>
        <taxon>Bacteroidia</taxon>
        <taxon>Bacteroidales</taxon>
        <taxon>Bacteroidaceae</taxon>
        <taxon>Bacteroides</taxon>
    </lineage>
</organism>
<protein>
    <submittedName>
        <fullName evidence="2">6-bladed beta-propeller</fullName>
    </submittedName>
    <submittedName>
        <fullName evidence="1">Putative lipoprotein</fullName>
    </submittedName>
</protein>
<accession>A0A174EI96</accession>
<dbReference type="Gene3D" id="2.120.10.30">
    <property type="entry name" value="TolB, C-terminal domain"/>
    <property type="match status" value="1"/>
</dbReference>
<dbReference type="PROSITE" id="PS51257">
    <property type="entry name" value="PROKAR_LIPOPROTEIN"/>
    <property type="match status" value="1"/>
</dbReference>
<proteinExistence type="predicted"/>
<evidence type="ECO:0000313" key="2">
    <source>
        <dbReference type="EMBL" id="RGN97601.1"/>
    </source>
</evidence>
<name>A0A174EI96_BACUN</name>
<dbReference type="AlphaFoldDB" id="A0A174EI96"/>
<evidence type="ECO:0000313" key="3">
    <source>
        <dbReference type="Proteomes" id="UP000095614"/>
    </source>
</evidence>